<feature type="transmembrane region" description="Helical" evidence="1">
    <location>
        <begin position="75"/>
        <end position="98"/>
    </location>
</feature>
<dbReference type="EMBL" id="BAABRU010000009">
    <property type="protein sequence ID" value="GAA5529070.1"/>
    <property type="molecule type" value="Genomic_DNA"/>
</dbReference>
<proteinExistence type="predicted"/>
<evidence type="ECO:0000313" key="3">
    <source>
        <dbReference type="Proteomes" id="UP001428290"/>
    </source>
</evidence>
<feature type="transmembrane region" description="Helical" evidence="1">
    <location>
        <begin position="190"/>
        <end position="212"/>
    </location>
</feature>
<dbReference type="Proteomes" id="UP001428290">
    <property type="component" value="Unassembled WGS sequence"/>
</dbReference>
<sequence length="252" mass="26987">MKLQTGRIGLAYTTEQTQRDLAGLRFKSRMAGAIYLLIIIGGLFAVGFVPAALIVGNDAAATALNIQTQPSLYRMGLAVHLIIALCNIPLAAIFYDLFRLANKSLARMVLFFILVAVAIESVNLLNHFEPLILLQSVRYANGIPSEQLYLHAASALELETTGFNLSLAFVGCYCLTAGMLILCSQILPRLVGVLLMLGGAAYVINCFISILAPSVAASLFPLIQIPSFLGEASICLWLLIKGVKVDASQNAG</sequence>
<keyword evidence="1" id="KW-0812">Transmembrane</keyword>
<feature type="transmembrane region" description="Helical" evidence="1">
    <location>
        <begin position="105"/>
        <end position="125"/>
    </location>
</feature>
<name>A0ABP9X0W9_9CHLR</name>
<gene>
    <name evidence="2" type="ORF">Hgul01_02873</name>
</gene>
<organism evidence="2 3">
    <name type="scientific">Herpetosiphon gulosus</name>
    <dbReference type="NCBI Taxonomy" id="1973496"/>
    <lineage>
        <taxon>Bacteria</taxon>
        <taxon>Bacillati</taxon>
        <taxon>Chloroflexota</taxon>
        <taxon>Chloroflexia</taxon>
        <taxon>Herpetosiphonales</taxon>
        <taxon>Herpetosiphonaceae</taxon>
        <taxon>Herpetosiphon</taxon>
    </lineage>
</organism>
<dbReference type="InterPro" id="IPR025495">
    <property type="entry name" value="DUF4386"/>
</dbReference>
<keyword evidence="1" id="KW-1133">Transmembrane helix</keyword>
<dbReference type="Pfam" id="PF14329">
    <property type="entry name" value="DUF4386"/>
    <property type="match status" value="1"/>
</dbReference>
<feature type="transmembrane region" description="Helical" evidence="1">
    <location>
        <begin position="218"/>
        <end position="240"/>
    </location>
</feature>
<accession>A0ABP9X0W9</accession>
<keyword evidence="1" id="KW-0472">Membrane</keyword>
<evidence type="ECO:0000256" key="1">
    <source>
        <dbReference type="SAM" id="Phobius"/>
    </source>
</evidence>
<protein>
    <recommendedName>
        <fullName evidence="4">DUF4386 domain-containing protein</fullName>
    </recommendedName>
</protein>
<evidence type="ECO:0000313" key="2">
    <source>
        <dbReference type="EMBL" id="GAA5529070.1"/>
    </source>
</evidence>
<evidence type="ECO:0008006" key="4">
    <source>
        <dbReference type="Google" id="ProtNLM"/>
    </source>
</evidence>
<feature type="transmembrane region" description="Helical" evidence="1">
    <location>
        <begin position="34"/>
        <end position="55"/>
    </location>
</feature>
<comment type="caution">
    <text evidence="2">The sequence shown here is derived from an EMBL/GenBank/DDBJ whole genome shotgun (WGS) entry which is preliminary data.</text>
</comment>
<dbReference type="RefSeq" id="WP_345722689.1">
    <property type="nucleotide sequence ID" value="NZ_BAABRU010000009.1"/>
</dbReference>
<feature type="transmembrane region" description="Helical" evidence="1">
    <location>
        <begin position="163"/>
        <end position="183"/>
    </location>
</feature>
<reference evidence="2 3" key="1">
    <citation type="submission" date="2024-02" db="EMBL/GenBank/DDBJ databases">
        <title>Herpetosiphon gulosus NBRC 112829.</title>
        <authorList>
            <person name="Ichikawa N."/>
            <person name="Katano-Makiyama Y."/>
            <person name="Hidaka K."/>
        </authorList>
    </citation>
    <scope>NUCLEOTIDE SEQUENCE [LARGE SCALE GENOMIC DNA]</scope>
    <source>
        <strain evidence="2 3">NBRC 112829</strain>
    </source>
</reference>
<keyword evidence="3" id="KW-1185">Reference proteome</keyword>